<dbReference type="SUPFAM" id="SSF55811">
    <property type="entry name" value="Nudix"/>
    <property type="match status" value="1"/>
</dbReference>
<evidence type="ECO:0000256" key="1">
    <source>
        <dbReference type="ARBA" id="ARBA00001946"/>
    </source>
</evidence>
<dbReference type="InterPro" id="IPR015797">
    <property type="entry name" value="NUDIX_hydrolase-like_dom_sf"/>
</dbReference>
<dbReference type="EMBL" id="JAGFNP010000004">
    <property type="protein sequence ID" value="MBO3733035.1"/>
    <property type="molecule type" value="Genomic_DNA"/>
</dbReference>
<keyword evidence="2" id="KW-0378">Hydrolase</keyword>
<dbReference type="PROSITE" id="PS00893">
    <property type="entry name" value="NUDIX_BOX"/>
    <property type="match status" value="1"/>
</dbReference>
<evidence type="ECO:0000313" key="5">
    <source>
        <dbReference type="Proteomes" id="UP000681341"/>
    </source>
</evidence>
<dbReference type="Gene3D" id="3.90.79.10">
    <property type="entry name" value="Nucleoside Triphosphate Pyrophosphohydrolase"/>
    <property type="match status" value="1"/>
</dbReference>
<evidence type="ECO:0000313" key="4">
    <source>
        <dbReference type="EMBL" id="MBO3733035.1"/>
    </source>
</evidence>
<dbReference type="InterPro" id="IPR020084">
    <property type="entry name" value="NUDIX_hydrolase_CS"/>
</dbReference>
<dbReference type="PROSITE" id="PS51462">
    <property type="entry name" value="NUDIX"/>
    <property type="match status" value="1"/>
</dbReference>
<evidence type="ECO:0000259" key="3">
    <source>
        <dbReference type="PROSITE" id="PS51462"/>
    </source>
</evidence>
<protein>
    <submittedName>
        <fullName evidence="4">NUDIX domain-containing protein</fullName>
    </submittedName>
</protein>
<comment type="cofactor">
    <cofactor evidence="1">
        <name>Mg(2+)</name>
        <dbReference type="ChEBI" id="CHEBI:18420"/>
    </cofactor>
</comment>
<feature type="domain" description="Nudix hydrolase" evidence="3">
    <location>
        <begin position="25"/>
        <end position="155"/>
    </location>
</feature>
<dbReference type="Proteomes" id="UP000681341">
    <property type="component" value="Unassembled WGS sequence"/>
</dbReference>
<comment type="caution">
    <text evidence="4">The sequence shown here is derived from an EMBL/GenBank/DDBJ whole genome shotgun (WGS) entry which is preliminary data.</text>
</comment>
<name>A0ABS3U2N7_9ACTN</name>
<proteinExistence type="predicted"/>
<dbReference type="InterPro" id="IPR000086">
    <property type="entry name" value="NUDIX_hydrolase_dom"/>
</dbReference>
<organism evidence="4 5">
    <name type="scientific">Glycomyces niveus</name>
    <dbReference type="NCBI Taxonomy" id="2820287"/>
    <lineage>
        <taxon>Bacteria</taxon>
        <taxon>Bacillati</taxon>
        <taxon>Actinomycetota</taxon>
        <taxon>Actinomycetes</taxon>
        <taxon>Glycomycetales</taxon>
        <taxon>Glycomycetaceae</taxon>
        <taxon>Glycomyces</taxon>
    </lineage>
</organism>
<dbReference type="Pfam" id="PF00293">
    <property type="entry name" value="NUDIX"/>
    <property type="match status" value="1"/>
</dbReference>
<reference evidence="4 5" key="1">
    <citation type="submission" date="2021-03" db="EMBL/GenBank/DDBJ databases">
        <title>Glycomyces sp. nov., a novel actinomycete isolated from soil.</title>
        <authorList>
            <person name="Yang X."/>
            <person name="Xu X."/>
        </authorList>
    </citation>
    <scope>NUCLEOTIDE SEQUENCE [LARGE SCALE GENOMIC DNA]</scope>
    <source>
        <strain evidence="4 5">NEAU-S30</strain>
    </source>
</reference>
<dbReference type="PANTHER" id="PTHR43046:SF14">
    <property type="entry name" value="MUTT_NUDIX FAMILY PROTEIN"/>
    <property type="match status" value="1"/>
</dbReference>
<keyword evidence="5" id="KW-1185">Reference proteome</keyword>
<sequence>MRRINVPPPVLQAAAWSQRLWWRVAKPATFGVKAFLTLPDGRFLVVRHAYGDTARWGLPGGGYKPVREMPKQAAAREMWEELRIAMDAAEFTVLDRAQTAAEGKRDTVTIVTAPAPTAHFHLASEIAEARWIRSLDELGGAPVSRWLKAALALTGR</sequence>
<gene>
    <name evidence="4" type="ORF">J5V16_09395</name>
</gene>
<accession>A0ABS3U2N7</accession>
<evidence type="ECO:0000256" key="2">
    <source>
        <dbReference type="ARBA" id="ARBA00022801"/>
    </source>
</evidence>
<dbReference type="PANTHER" id="PTHR43046">
    <property type="entry name" value="GDP-MANNOSE MANNOSYL HYDROLASE"/>
    <property type="match status" value="1"/>
</dbReference>
<dbReference type="RefSeq" id="WP_208495843.1">
    <property type="nucleotide sequence ID" value="NZ_JAGFNP010000004.1"/>
</dbReference>